<evidence type="ECO:0000313" key="2">
    <source>
        <dbReference type="Proteomes" id="UP000238095"/>
    </source>
</evidence>
<reference evidence="1 2" key="1">
    <citation type="submission" date="2017-11" db="EMBL/GenBank/DDBJ databases">
        <authorList>
            <person name="Han C.G."/>
        </authorList>
    </citation>
    <scope>NUCLEOTIDE SEQUENCE [LARGE SCALE GENOMIC DNA]</scope>
    <source>
        <strain evidence="1">CFBP3840</strain>
    </source>
</reference>
<evidence type="ECO:0000313" key="1">
    <source>
        <dbReference type="EMBL" id="SOS40284.1"/>
    </source>
</evidence>
<protein>
    <submittedName>
        <fullName evidence="1">Uncharacterized protein</fullName>
    </submittedName>
</protein>
<dbReference type="AlphaFoldDB" id="A0A2K4WWV1"/>
<gene>
    <name evidence="1" type="ORF">CFBP3840_03242</name>
</gene>
<sequence>MDNLELILRQRWAPETLPAEALIQKAHVTWTLVMKASDYGEDYVFDACNQHNKANGRQPYQSFILPADLPGVGYKGDWVIKRFGGPN</sequence>
<name>A0A2K4WWV1_PSESX</name>
<accession>A0A2K4WWV1</accession>
<dbReference type="Proteomes" id="UP000238095">
    <property type="component" value="Chromosome 1"/>
</dbReference>
<dbReference type="EMBL" id="LT963409">
    <property type="protein sequence ID" value="SOS40284.1"/>
    <property type="molecule type" value="Genomic_DNA"/>
</dbReference>
<proteinExistence type="predicted"/>
<organism evidence="1 2">
    <name type="scientific">Pseudomonas syringae</name>
    <dbReference type="NCBI Taxonomy" id="317"/>
    <lineage>
        <taxon>Bacteria</taxon>
        <taxon>Pseudomonadati</taxon>
        <taxon>Pseudomonadota</taxon>
        <taxon>Gammaproteobacteria</taxon>
        <taxon>Pseudomonadales</taxon>
        <taxon>Pseudomonadaceae</taxon>
        <taxon>Pseudomonas</taxon>
    </lineage>
</organism>
<dbReference type="RefSeq" id="WP_060403350.1">
    <property type="nucleotide sequence ID" value="NZ_LT963409.1"/>
</dbReference>